<accession>A0A4Q9MZK4</accession>
<dbReference type="Gene3D" id="3.20.20.100">
    <property type="entry name" value="NADP-dependent oxidoreductase domain"/>
    <property type="match status" value="1"/>
</dbReference>
<dbReference type="PIRSF" id="PIRSF000097">
    <property type="entry name" value="AKR"/>
    <property type="match status" value="1"/>
</dbReference>
<dbReference type="PANTHER" id="PTHR43827:SF13">
    <property type="entry name" value="ALDO_KETO REDUCTASE FAMILY PROTEIN"/>
    <property type="match status" value="1"/>
</dbReference>
<dbReference type="InterPro" id="IPR020471">
    <property type="entry name" value="AKR"/>
</dbReference>
<dbReference type="InterPro" id="IPR036812">
    <property type="entry name" value="NAD(P)_OxRdtase_dom_sf"/>
</dbReference>
<dbReference type="PANTHER" id="PTHR43827">
    <property type="entry name" value="2,5-DIKETO-D-GLUCONIC ACID REDUCTASE"/>
    <property type="match status" value="1"/>
</dbReference>
<name>A0A4Q9MZK4_9APHY</name>
<evidence type="ECO:0000256" key="3">
    <source>
        <dbReference type="PIRSR" id="PIRSR000097-2"/>
    </source>
</evidence>
<dbReference type="PROSITE" id="PS00063">
    <property type="entry name" value="ALDOKETO_REDUCTASE_3"/>
    <property type="match status" value="1"/>
</dbReference>
<evidence type="ECO:0000256" key="2">
    <source>
        <dbReference type="PIRSR" id="PIRSR000097-1"/>
    </source>
</evidence>
<protein>
    <submittedName>
        <fullName evidence="6">Aldo/keto reductase</fullName>
    </submittedName>
</protein>
<evidence type="ECO:0000256" key="4">
    <source>
        <dbReference type="PIRSR" id="PIRSR000097-3"/>
    </source>
</evidence>
<dbReference type="AlphaFoldDB" id="A0A4Q9MZK4"/>
<evidence type="ECO:0000256" key="1">
    <source>
        <dbReference type="ARBA" id="ARBA00023002"/>
    </source>
</evidence>
<dbReference type="CDD" id="cd19071">
    <property type="entry name" value="AKR_AKR1-5-like"/>
    <property type="match status" value="1"/>
</dbReference>
<gene>
    <name evidence="6" type="ORF">BD311DRAFT_848912</name>
</gene>
<feature type="active site" description="Proton donor" evidence="2">
    <location>
        <position position="47"/>
    </location>
</feature>
<dbReference type="OrthoDB" id="416253at2759"/>
<dbReference type="InterPro" id="IPR023210">
    <property type="entry name" value="NADP_OxRdtase_dom"/>
</dbReference>
<dbReference type="PRINTS" id="PR00069">
    <property type="entry name" value="ALDKETRDTASE"/>
</dbReference>
<dbReference type="Proteomes" id="UP000292957">
    <property type="component" value="Unassembled WGS sequence"/>
</dbReference>
<dbReference type="EMBL" id="ML143391">
    <property type="protein sequence ID" value="TBU33569.1"/>
    <property type="molecule type" value="Genomic_DNA"/>
</dbReference>
<keyword evidence="1" id="KW-0560">Oxidoreductase</keyword>
<proteinExistence type="predicted"/>
<feature type="site" description="Lowers pKa of active site Tyr" evidence="4">
    <location>
        <position position="76"/>
    </location>
</feature>
<feature type="domain" description="NADP-dependent oxidoreductase" evidence="5">
    <location>
        <begin position="20"/>
        <end position="261"/>
    </location>
</feature>
<evidence type="ECO:0000313" key="6">
    <source>
        <dbReference type="EMBL" id="TBU33569.1"/>
    </source>
</evidence>
<reference evidence="6" key="1">
    <citation type="submission" date="2019-01" db="EMBL/GenBank/DDBJ databases">
        <title>Draft genome sequences of three monokaryotic isolates of the white-rot basidiomycete fungus Dichomitus squalens.</title>
        <authorList>
            <consortium name="DOE Joint Genome Institute"/>
            <person name="Lopez S.C."/>
            <person name="Andreopoulos B."/>
            <person name="Pangilinan J."/>
            <person name="Lipzen A."/>
            <person name="Riley R."/>
            <person name="Ahrendt S."/>
            <person name="Ng V."/>
            <person name="Barry K."/>
            <person name="Daum C."/>
            <person name="Grigoriev I.V."/>
            <person name="Hilden K.S."/>
            <person name="Makela M.R."/>
            <person name="de Vries R.P."/>
        </authorList>
    </citation>
    <scope>NUCLEOTIDE SEQUENCE [LARGE SCALE GENOMIC DNA]</scope>
    <source>
        <strain evidence="6">OM18370.1</strain>
    </source>
</reference>
<dbReference type="SUPFAM" id="SSF51430">
    <property type="entry name" value="NAD(P)-linked oxidoreductase"/>
    <property type="match status" value="1"/>
</dbReference>
<dbReference type="FunFam" id="3.20.20.100:FF:000002">
    <property type="entry name" value="2,5-diketo-D-gluconic acid reductase A"/>
    <property type="match status" value="1"/>
</dbReference>
<dbReference type="GO" id="GO:0016616">
    <property type="term" value="F:oxidoreductase activity, acting on the CH-OH group of donors, NAD or NADP as acceptor"/>
    <property type="evidence" value="ECO:0007669"/>
    <property type="project" value="UniProtKB-ARBA"/>
</dbReference>
<organism evidence="6">
    <name type="scientific">Dichomitus squalens</name>
    <dbReference type="NCBI Taxonomy" id="114155"/>
    <lineage>
        <taxon>Eukaryota</taxon>
        <taxon>Fungi</taxon>
        <taxon>Dikarya</taxon>
        <taxon>Basidiomycota</taxon>
        <taxon>Agaricomycotina</taxon>
        <taxon>Agaricomycetes</taxon>
        <taxon>Polyporales</taxon>
        <taxon>Polyporaceae</taxon>
        <taxon>Dichomitus</taxon>
    </lineage>
</organism>
<sequence>MALSAQSKLKLNDGNEIPAIGFGTYEMEGEEAYNAVRWALEDSAQWYENEKEVGRAILDWCKATGTPREAVFYTTKLKYNNGYANAKVAMQKSVAECGLGYVDLYLLHGPIGGREMRLQSWKAAIDAKKEGLFRSIGVSCFSIRHLKELIDAGLEVPTVNQIDLHPFMTRTDIVAFCRQHNIVLEAWAPLVRGLRFRHPKIVALAEKYNKDPAHVLLRWSLQKGFVAIPKSAKLSRIESNLNLFDFELTAGEVAELDALDEYLITDWDPTNAP</sequence>
<feature type="binding site" evidence="3">
    <location>
        <position position="108"/>
    </location>
    <ligand>
        <name>substrate</name>
    </ligand>
</feature>
<evidence type="ECO:0000259" key="5">
    <source>
        <dbReference type="Pfam" id="PF00248"/>
    </source>
</evidence>
<dbReference type="InterPro" id="IPR018170">
    <property type="entry name" value="Aldo/ket_reductase_CS"/>
</dbReference>
<dbReference type="Pfam" id="PF00248">
    <property type="entry name" value="Aldo_ket_red"/>
    <property type="match status" value="1"/>
</dbReference>